<protein>
    <submittedName>
        <fullName evidence="1">Uncharacterized protein</fullName>
    </submittedName>
</protein>
<reference evidence="1 2" key="1">
    <citation type="submission" date="2018-02" db="EMBL/GenBank/DDBJ databases">
        <authorList>
            <person name="Machado R.A."/>
        </authorList>
    </citation>
    <scope>NUCLEOTIDE SEQUENCE [LARGE SCALE GENOMIC DNA]</scope>
    <source>
        <strain evidence="1 2">DSM 19724</strain>
    </source>
</reference>
<gene>
    <name evidence="1" type="ORF">C5469_02905</name>
</gene>
<comment type="caution">
    <text evidence="1">The sequence shown here is derived from an EMBL/GenBank/DDBJ whole genome shotgun (WGS) entry which is preliminary data.</text>
</comment>
<keyword evidence="2" id="KW-1185">Reference proteome</keyword>
<proteinExistence type="predicted"/>
<organism evidence="1 2">
    <name type="scientific">Photorhabdus cinerea</name>
    <dbReference type="NCBI Taxonomy" id="471575"/>
    <lineage>
        <taxon>Bacteria</taxon>
        <taxon>Pseudomonadati</taxon>
        <taxon>Pseudomonadota</taxon>
        <taxon>Gammaproteobacteria</taxon>
        <taxon>Enterobacterales</taxon>
        <taxon>Morganellaceae</taxon>
        <taxon>Photorhabdus</taxon>
    </lineage>
</organism>
<evidence type="ECO:0000313" key="2">
    <source>
        <dbReference type="Proteomes" id="UP000591844"/>
    </source>
</evidence>
<dbReference type="EMBL" id="PUJW01000002">
    <property type="protein sequence ID" value="NHB91127.1"/>
    <property type="molecule type" value="Genomic_DNA"/>
</dbReference>
<accession>A0A7X5TGR2</accession>
<evidence type="ECO:0000313" key="1">
    <source>
        <dbReference type="EMBL" id="NHB91127.1"/>
    </source>
</evidence>
<sequence length="81" mass="9508">MPRVRIPIRYNLSPITIRAWMEKWGKKSGVNWGVDWREVDYRGNEIIIPFNGGNVDELNKVIKEDMCSFDNTIAEFEFVSD</sequence>
<dbReference type="Proteomes" id="UP000591844">
    <property type="component" value="Unassembled WGS sequence"/>
</dbReference>
<dbReference type="RefSeq" id="WP_166302099.1">
    <property type="nucleotide sequence ID" value="NZ_CAWPIB010000002.1"/>
</dbReference>
<dbReference type="AlphaFoldDB" id="A0A7X5TGR2"/>
<name>A0A7X5TGR2_9GAMM</name>